<name>A0A8S5V6I9_9CAUD</name>
<reference evidence="1" key="1">
    <citation type="journal article" date="2021" name="Proc. Natl. Acad. Sci. U.S.A.">
        <title>A Catalog of Tens of Thousands of Viruses from Human Metagenomes Reveals Hidden Associations with Chronic Diseases.</title>
        <authorList>
            <person name="Tisza M.J."/>
            <person name="Buck C.B."/>
        </authorList>
    </citation>
    <scope>NUCLEOTIDE SEQUENCE</scope>
    <source>
        <strain evidence="1">CtRci5</strain>
    </source>
</reference>
<accession>A0A8S5V6I9</accession>
<protein>
    <submittedName>
        <fullName evidence="1">Uncharacterized protein</fullName>
    </submittedName>
</protein>
<organism evidence="1">
    <name type="scientific">Myoviridae sp. ctRci5</name>
    <dbReference type="NCBI Taxonomy" id="2825105"/>
    <lineage>
        <taxon>Viruses</taxon>
        <taxon>Duplodnaviria</taxon>
        <taxon>Heunggongvirae</taxon>
        <taxon>Uroviricota</taxon>
        <taxon>Caudoviricetes</taxon>
    </lineage>
</organism>
<evidence type="ECO:0000313" key="1">
    <source>
        <dbReference type="EMBL" id="DAG02332.1"/>
    </source>
</evidence>
<dbReference type="EMBL" id="BK016208">
    <property type="protein sequence ID" value="DAG02332.1"/>
    <property type="molecule type" value="Genomic_DNA"/>
</dbReference>
<sequence length="66" mass="7590">MNHDHIFEGAPETRRGLETRQNAIIALQWLIEEQEAIGGEMMMLAKSRALIEIIEESLQRDKEQAV</sequence>
<proteinExistence type="predicted"/>